<name>X1T655_9ZZZZ</name>
<feature type="non-terminal residue" evidence="2">
    <location>
        <position position="1"/>
    </location>
</feature>
<evidence type="ECO:0008006" key="3">
    <source>
        <dbReference type="Google" id="ProtNLM"/>
    </source>
</evidence>
<dbReference type="AlphaFoldDB" id="X1T655"/>
<proteinExistence type="predicted"/>
<comment type="caution">
    <text evidence="2">The sequence shown here is derived from an EMBL/GenBank/DDBJ whole genome shotgun (WGS) entry which is preliminary data.</text>
</comment>
<keyword evidence="1" id="KW-0408">Iron</keyword>
<keyword evidence="1" id="KW-0479">Metal-binding</keyword>
<evidence type="ECO:0000313" key="2">
    <source>
        <dbReference type="EMBL" id="GAJ00744.1"/>
    </source>
</evidence>
<accession>X1T655</accession>
<organism evidence="2">
    <name type="scientific">marine sediment metagenome</name>
    <dbReference type="NCBI Taxonomy" id="412755"/>
    <lineage>
        <taxon>unclassified sequences</taxon>
        <taxon>metagenomes</taxon>
        <taxon>ecological metagenomes</taxon>
    </lineage>
</organism>
<sequence>LIQDATYPLMDAIIDDDFTVLLETNGSIDLSRVPEDLVKIVDLKCPSSGMSDKNRMSNLDILGRHDEVKFVIADRADYDWARHLVRTEKRLEHGHAVHLTPVFGELDAAELARWILEDRLPVRLGFQLHKFIWGAQTRR</sequence>
<gene>
    <name evidence="2" type="ORF">S12H4_27898</name>
</gene>
<dbReference type="EMBL" id="BARW01015960">
    <property type="protein sequence ID" value="GAJ00744.1"/>
    <property type="molecule type" value="Genomic_DNA"/>
</dbReference>
<dbReference type="GO" id="GO:0051539">
    <property type="term" value="F:4 iron, 4 sulfur cluster binding"/>
    <property type="evidence" value="ECO:0007669"/>
    <property type="project" value="UniProtKB-KW"/>
</dbReference>
<dbReference type="PANTHER" id="PTHR42836">
    <property type="entry name" value="7-CARBOXY-7-DEAZAGUANINE SYNTHASE"/>
    <property type="match status" value="1"/>
</dbReference>
<protein>
    <recommendedName>
        <fullName evidence="3">Radical SAM core domain-containing protein</fullName>
    </recommendedName>
</protein>
<keyword evidence="1" id="KW-0411">Iron-sulfur</keyword>
<reference evidence="2" key="1">
    <citation type="journal article" date="2014" name="Front. Microbiol.">
        <title>High frequency of phylogenetically diverse reductive dehalogenase-homologous genes in deep subseafloor sedimentary metagenomes.</title>
        <authorList>
            <person name="Kawai M."/>
            <person name="Futagami T."/>
            <person name="Toyoda A."/>
            <person name="Takaki Y."/>
            <person name="Nishi S."/>
            <person name="Hori S."/>
            <person name="Arai W."/>
            <person name="Tsubouchi T."/>
            <person name="Morono Y."/>
            <person name="Uchiyama I."/>
            <person name="Ito T."/>
            <person name="Fujiyama A."/>
            <person name="Inagaki F."/>
            <person name="Takami H."/>
        </authorList>
    </citation>
    <scope>NUCLEOTIDE SEQUENCE</scope>
    <source>
        <strain evidence="2">Expedition CK06-06</strain>
    </source>
</reference>
<evidence type="ECO:0000256" key="1">
    <source>
        <dbReference type="ARBA" id="ARBA00022485"/>
    </source>
</evidence>
<dbReference type="PANTHER" id="PTHR42836:SF1">
    <property type="entry name" value="7-CARBOXY-7-DEAZAGUANINE SYNTHASE"/>
    <property type="match status" value="1"/>
</dbReference>
<dbReference type="InterPro" id="IPR013785">
    <property type="entry name" value="Aldolase_TIM"/>
</dbReference>
<keyword evidence="1" id="KW-0004">4Fe-4S</keyword>
<dbReference type="Gene3D" id="3.20.20.70">
    <property type="entry name" value="Aldolase class I"/>
    <property type="match status" value="1"/>
</dbReference>